<organism evidence="4 5">
    <name type="scientific">Halopseudomonas aestusnigri</name>
    <dbReference type="NCBI Taxonomy" id="857252"/>
    <lineage>
        <taxon>Bacteria</taxon>
        <taxon>Pseudomonadati</taxon>
        <taxon>Pseudomonadota</taxon>
        <taxon>Gammaproteobacteria</taxon>
        <taxon>Pseudomonadales</taxon>
        <taxon>Pseudomonadaceae</taxon>
        <taxon>Halopseudomonas</taxon>
    </lineage>
</organism>
<dbReference type="SUPFAM" id="SSF111369">
    <property type="entry name" value="HlyD-like secretion proteins"/>
    <property type="match status" value="2"/>
</dbReference>
<evidence type="ECO:0000313" key="5">
    <source>
        <dbReference type="Proteomes" id="UP000243518"/>
    </source>
</evidence>
<accession>A0AAQ1G6T1</accession>
<keyword evidence="5" id="KW-1185">Reference proteome</keyword>
<keyword evidence="2" id="KW-0175">Coiled coil</keyword>
<comment type="similarity">
    <text evidence="1">Belongs to the membrane fusion protein (MFP) (TC 8.A.1) family.</text>
</comment>
<proteinExistence type="inferred from homology"/>
<dbReference type="RefSeq" id="WP_088274534.1">
    <property type="nucleotide sequence ID" value="NZ_FNVE01000004.1"/>
</dbReference>
<name>A0AAQ1G6T1_9GAMM</name>
<dbReference type="Gene3D" id="2.40.50.100">
    <property type="match status" value="1"/>
</dbReference>
<comment type="caution">
    <text evidence="4">The sequence shown here is derived from an EMBL/GenBank/DDBJ whole genome shotgun (WGS) entry which is preliminary data.</text>
</comment>
<sequence length="354" mass="38391">MTPDQVFARWVRASLLLFAVVFCYFLAADLWMPVTPQSRVIHPVIRVAPQVAGEVVEVAVEDNQHVVAGDLLLRIDPRPYALAVQQAQLVLEAAERDNSGIDASIAAAQARVRSAQVRSAELARERDRLQRLLASHNVSRQSYEQVVASSQAAQAELASLQAQVRQLQVQRGEGDQGNLRLRQAQNALEQAMLNLNFTEVRAQSDGVVSNLQVRPGTYAVAGAALMALVADDADVVADFREKSLSHMDVGEPAAVVFDAIPGRVFEAHVTGVAAGTRAGQLLPDGSLAAPETSDRWVRDAQRQRVHLVLDEEPGLLSQLPTGARATVQLFPVGGPARWLGRAQVGLLSLMHYIY</sequence>
<dbReference type="Pfam" id="PF25917">
    <property type="entry name" value="BSH_RND"/>
    <property type="match status" value="1"/>
</dbReference>
<dbReference type="Proteomes" id="UP000243518">
    <property type="component" value="Unassembled WGS sequence"/>
</dbReference>
<reference evidence="4 5" key="1">
    <citation type="submission" date="2016-10" db="EMBL/GenBank/DDBJ databases">
        <authorList>
            <person name="Varghese N."/>
            <person name="Submissions S."/>
        </authorList>
    </citation>
    <scope>NUCLEOTIDE SEQUENCE [LARGE SCALE GENOMIC DNA]</scope>
    <source>
        <strain evidence="4 5">CECT 8317</strain>
    </source>
</reference>
<feature type="coiled-coil region" evidence="2">
    <location>
        <begin position="105"/>
        <end position="201"/>
    </location>
</feature>
<dbReference type="PANTHER" id="PTHR30367:SF6">
    <property type="entry name" value="SECRETION PROTEIN-RELATED"/>
    <property type="match status" value="1"/>
</dbReference>
<dbReference type="PANTHER" id="PTHR30367">
    <property type="entry name" value="P-HYDROXYBENZOIC ACID EFFLUX PUMP SUBUNIT AAEA-RELATED"/>
    <property type="match status" value="1"/>
</dbReference>
<dbReference type="EMBL" id="FNVE01000004">
    <property type="protein sequence ID" value="SEG23658.1"/>
    <property type="molecule type" value="Genomic_DNA"/>
</dbReference>
<evidence type="ECO:0000259" key="3">
    <source>
        <dbReference type="Pfam" id="PF25917"/>
    </source>
</evidence>
<gene>
    <name evidence="4" type="ORF">SAMN05216586_104201</name>
</gene>
<dbReference type="Gene3D" id="2.40.30.170">
    <property type="match status" value="1"/>
</dbReference>
<dbReference type="InterPro" id="IPR058625">
    <property type="entry name" value="MdtA-like_BSH"/>
</dbReference>
<evidence type="ECO:0000256" key="2">
    <source>
        <dbReference type="SAM" id="Coils"/>
    </source>
</evidence>
<evidence type="ECO:0000313" key="4">
    <source>
        <dbReference type="EMBL" id="SEG23658.1"/>
    </source>
</evidence>
<feature type="domain" description="Multidrug resistance protein MdtA-like barrel-sandwich hybrid" evidence="3">
    <location>
        <begin position="45"/>
        <end position="229"/>
    </location>
</feature>
<dbReference type="InterPro" id="IPR050393">
    <property type="entry name" value="MFP_Efflux_Pump"/>
</dbReference>
<protein>
    <submittedName>
        <fullName evidence="4">Multidrug resistance efflux pump</fullName>
    </submittedName>
</protein>
<dbReference type="Gene3D" id="1.10.287.470">
    <property type="entry name" value="Helix hairpin bin"/>
    <property type="match status" value="1"/>
</dbReference>
<evidence type="ECO:0000256" key="1">
    <source>
        <dbReference type="ARBA" id="ARBA00009477"/>
    </source>
</evidence>
<dbReference type="AlphaFoldDB" id="A0AAQ1G6T1"/>